<feature type="chain" id="PRO_5043678001" evidence="1">
    <location>
        <begin position="20"/>
        <end position="166"/>
    </location>
</feature>
<evidence type="ECO:0000313" key="3">
    <source>
        <dbReference type="EMBL" id="MCT8970571.1"/>
    </source>
</evidence>
<reference evidence="3 4" key="1">
    <citation type="submission" date="2022-04" db="EMBL/GenBank/DDBJ databases">
        <authorList>
            <person name="Ye Y.-Q."/>
            <person name="Du Z.-J."/>
        </authorList>
    </citation>
    <scope>NUCLEOTIDE SEQUENCE [LARGE SCALE GENOMIC DNA]</scope>
    <source>
        <strain evidence="3 4">A6E488</strain>
    </source>
</reference>
<gene>
    <name evidence="3" type="ORF">MUB46_01745</name>
</gene>
<accession>A0AAW5QR72</accession>
<keyword evidence="1" id="KW-0732">Signal</keyword>
<dbReference type="InterPro" id="IPR013423">
    <property type="entry name" value="CHP02594"/>
</dbReference>
<name>A0AAW5QR72_9HYPH</name>
<dbReference type="Pfam" id="PF05257">
    <property type="entry name" value="CHAP"/>
    <property type="match status" value="1"/>
</dbReference>
<evidence type="ECO:0000313" key="4">
    <source>
        <dbReference type="Proteomes" id="UP001320898"/>
    </source>
</evidence>
<dbReference type="SUPFAM" id="SSF54001">
    <property type="entry name" value="Cysteine proteinases"/>
    <property type="match status" value="1"/>
</dbReference>
<dbReference type="EMBL" id="JALIDZ010000001">
    <property type="protein sequence ID" value="MCT8970571.1"/>
    <property type="molecule type" value="Genomic_DNA"/>
</dbReference>
<proteinExistence type="predicted"/>
<protein>
    <submittedName>
        <fullName evidence="3">TIGR02594 family protein</fullName>
    </submittedName>
</protein>
<dbReference type="InterPro" id="IPR007921">
    <property type="entry name" value="CHAP_dom"/>
</dbReference>
<dbReference type="InterPro" id="IPR038765">
    <property type="entry name" value="Papain-like_cys_pep_sf"/>
</dbReference>
<feature type="signal peptide" evidence="1">
    <location>
        <begin position="1"/>
        <end position="19"/>
    </location>
</feature>
<dbReference type="RefSeq" id="WP_261614136.1">
    <property type="nucleotide sequence ID" value="NZ_JALIDZ010000001.1"/>
</dbReference>
<dbReference type="Proteomes" id="UP001320898">
    <property type="component" value="Unassembled WGS sequence"/>
</dbReference>
<feature type="domain" description="Peptidase C51" evidence="2">
    <location>
        <begin position="71"/>
        <end position="145"/>
    </location>
</feature>
<comment type="caution">
    <text evidence="3">The sequence shown here is derived from an EMBL/GenBank/DDBJ whole genome shotgun (WGS) entry which is preliminary data.</text>
</comment>
<dbReference type="AlphaFoldDB" id="A0AAW5QR72"/>
<dbReference type="Gene3D" id="3.90.1720.10">
    <property type="entry name" value="endopeptidase domain like (from Nostoc punctiforme)"/>
    <property type="match status" value="1"/>
</dbReference>
<organism evidence="3 4">
    <name type="scientific">Microbaculum marinisediminis</name>
    <dbReference type="NCBI Taxonomy" id="2931392"/>
    <lineage>
        <taxon>Bacteria</taxon>
        <taxon>Pseudomonadati</taxon>
        <taxon>Pseudomonadota</taxon>
        <taxon>Alphaproteobacteria</taxon>
        <taxon>Hyphomicrobiales</taxon>
        <taxon>Tepidamorphaceae</taxon>
        <taxon>Microbaculum</taxon>
    </lineage>
</organism>
<keyword evidence="4" id="KW-1185">Reference proteome</keyword>
<sequence>MRAIVWAALFAHFAFPACAGYRDDPSRPAYLPSLGCSPCPGRPHARSSRHDAPAISIARRYLGGNPTGRRSLWCADFMNLVEREAGRPGTGSRLARSYLGYGRPVSSPRPGDIVVLWRGSQRGRSGHVGYFMGFDGRGVRLISGNHGRKVGIGTYPTARVLGFRRP</sequence>
<evidence type="ECO:0000259" key="2">
    <source>
        <dbReference type="Pfam" id="PF05257"/>
    </source>
</evidence>
<evidence type="ECO:0000256" key="1">
    <source>
        <dbReference type="SAM" id="SignalP"/>
    </source>
</evidence>
<dbReference type="NCBIfam" id="TIGR02594">
    <property type="entry name" value="TIGR02594 family protein"/>
    <property type="match status" value="1"/>
</dbReference>